<reference evidence="6 7" key="1">
    <citation type="journal article" date="2008" name="Genome Biol.">
        <title>A genomic analysis of the archaeal system Ignicoccus hospitalis-Nanoarchaeum equitans.</title>
        <authorList>
            <person name="Podar M."/>
            <person name="Anderson I."/>
            <person name="Makarova K.S."/>
            <person name="Elkins J.G."/>
            <person name="Ivanova N."/>
            <person name="Wall M.A."/>
            <person name="Lykidis A."/>
            <person name="Mavromatis K."/>
            <person name="Sun H."/>
            <person name="Hudson M.E."/>
            <person name="Chen W."/>
            <person name="Deciu C."/>
            <person name="Hutchison D."/>
            <person name="Eads J.R."/>
            <person name="Anderson A."/>
            <person name="Fernandes F."/>
            <person name="Szeto E."/>
            <person name="Lapidus A."/>
            <person name="Kyrpides N.C."/>
            <person name="Saier M.H.Jr."/>
            <person name="Richardson P.M."/>
            <person name="Rachel R."/>
            <person name="Huber H."/>
            <person name="Eisen J.A."/>
            <person name="Koonin E.V."/>
            <person name="Keller M."/>
            <person name="Stetter K.O."/>
        </authorList>
    </citation>
    <scope>NUCLEOTIDE SEQUENCE [LARGE SCALE GENOMIC DNA]</scope>
    <source>
        <strain evidence="7">KIN4/I / DSM 18386 / JCM 14125</strain>
    </source>
</reference>
<dbReference type="SUPFAM" id="SSF56399">
    <property type="entry name" value="ADP-ribosylation"/>
    <property type="match status" value="1"/>
</dbReference>
<dbReference type="GO" id="GO:0006388">
    <property type="term" value="P:tRNA splicing, via endonucleolytic cleavage and ligation"/>
    <property type="evidence" value="ECO:0007669"/>
    <property type="project" value="UniProtKB-UniRule"/>
</dbReference>
<evidence type="ECO:0000256" key="2">
    <source>
        <dbReference type="ARBA" id="ARBA00022679"/>
    </source>
</evidence>
<dbReference type="PANTHER" id="PTHR12684:SF2">
    <property type="entry name" value="TRNA 2'-PHOSPHOTRANSFERASE 1"/>
    <property type="match status" value="1"/>
</dbReference>
<proteinExistence type="inferred from homology"/>
<keyword evidence="2 5" id="KW-0808">Transferase</keyword>
<name>A8A9R5_IGNH4</name>
<gene>
    <name evidence="5" type="primary">kptA</name>
    <name evidence="6" type="ordered locus">Igni_0484</name>
</gene>
<protein>
    <recommendedName>
        <fullName evidence="5">Probable RNA 2'-phosphotransferase</fullName>
        <ecNumber evidence="5">2.7.1.-</ecNumber>
    </recommendedName>
</protein>
<dbReference type="STRING" id="453591.Igni_0484"/>
<dbReference type="OrthoDB" id="24376at2157"/>
<evidence type="ECO:0000256" key="4">
    <source>
        <dbReference type="ARBA" id="ARBA00025212"/>
    </source>
</evidence>
<dbReference type="AlphaFoldDB" id="A8A9R5"/>
<dbReference type="HOGENOM" id="CLU_052998_4_1_2"/>
<dbReference type="PANTHER" id="PTHR12684">
    <property type="entry name" value="PUTATIVE PHOSPHOTRANSFERASE"/>
    <property type="match status" value="1"/>
</dbReference>
<dbReference type="NCBIfam" id="NF002013">
    <property type="entry name" value="PRK00819.1-2"/>
    <property type="match status" value="1"/>
</dbReference>
<dbReference type="Gene3D" id="3.20.170.30">
    <property type="match status" value="1"/>
</dbReference>
<dbReference type="GeneID" id="5562692"/>
<evidence type="ECO:0000313" key="7">
    <source>
        <dbReference type="Proteomes" id="UP000000262"/>
    </source>
</evidence>
<accession>A8A9R5</accession>
<comment type="similarity">
    <text evidence="1 5">Belongs to the KptA/TPT1 family.</text>
</comment>
<evidence type="ECO:0000313" key="6">
    <source>
        <dbReference type="EMBL" id="ABU81667.1"/>
    </source>
</evidence>
<dbReference type="RefSeq" id="WP_011998519.1">
    <property type="nucleotide sequence ID" value="NC_009776.1"/>
</dbReference>
<dbReference type="KEGG" id="iho:Igni_0484"/>
<dbReference type="InterPro" id="IPR022928">
    <property type="entry name" value="RNA_2'-PTrans_KptA"/>
</dbReference>
<dbReference type="PhylomeDB" id="A8A9R5"/>
<dbReference type="Pfam" id="PF01885">
    <property type="entry name" value="PTS_2-RNA"/>
    <property type="match status" value="1"/>
</dbReference>
<dbReference type="GO" id="GO:0000215">
    <property type="term" value="F:tRNA 2'-phosphotransferase activity"/>
    <property type="evidence" value="ECO:0007669"/>
    <property type="project" value="TreeGrafter"/>
</dbReference>
<dbReference type="Gene3D" id="1.10.10.970">
    <property type="entry name" value="RNA 2'-phosphotransferase, Tpt1/KptA family, N-terminal domain"/>
    <property type="match status" value="1"/>
</dbReference>
<organism evidence="6 7">
    <name type="scientific">Ignicoccus hospitalis (strain KIN4/I / DSM 18386 / JCM 14125)</name>
    <dbReference type="NCBI Taxonomy" id="453591"/>
    <lineage>
        <taxon>Archaea</taxon>
        <taxon>Thermoproteota</taxon>
        <taxon>Thermoprotei</taxon>
        <taxon>Desulfurococcales</taxon>
        <taxon>Desulfurococcaceae</taxon>
        <taxon>Ignicoccus</taxon>
    </lineage>
</organism>
<keyword evidence="3 5" id="KW-0520">NAD</keyword>
<sequence length="178" mass="20565">MLDDKTRVKLSKKMTYLLRHKEGFVDPEGWASLDSLVRELRKFFPWVSKEHVLEVISKDDKGRYELRGDKVRARYGHTVKYVRPTLEESYETLLYHGTSCEAARAILKEGIKPMKRNFVHLTTSLEEAIENARRKGKCIKVLIVDGECLRKRGIKIYKAGKHVRVCSYVPPECVVGEA</sequence>
<evidence type="ECO:0000256" key="5">
    <source>
        <dbReference type="HAMAP-Rule" id="MF_00299"/>
    </source>
</evidence>
<dbReference type="HAMAP" id="MF_00299">
    <property type="entry name" value="KptA"/>
    <property type="match status" value="1"/>
</dbReference>
<dbReference type="EC" id="2.7.1.-" evidence="5"/>
<evidence type="ECO:0000256" key="1">
    <source>
        <dbReference type="ARBA" id="ARBA00009836"/>
    </source>
</evidence>
<dbReference type="InterPro" id="IPR042080">
    <property type="entry name" value="RNA_2'-PTrans_N"/>
</dbReference>
<dbReference type="Proteomes" id="UP000000262">
    <property type="component" value="Chromosome"/>
</dbReference>
<dbReference type="eggNOG" id="arCOG04063">
    <property type="taxonomic scope" value="Archaea"/>
</dbReference>
<evidence type="ECO:0000256" key="3">
    <source>
        <dbReference type="ARBA" id="ARBA00023027"/>
    </source>
</evidence>
<comment type="function">
    <text evidence="4 5">Removes the 2'-phosphate from RNA via an intermediate in which the phosphate is ADP-ribosylated by NAD followed by a presumed transesterification to release the RNA and generate ADP-ribose 1''-2''-cyclic phosphate (APPR&gt;P). May function as an ADP-ribosylase.</text>
</comment>
<dbReference type="GO" id="GO:0003950">
    <property type="term" value="F:NAD+ poly-ADP-ribosyltransferase activity"/>
    <property type="evidence" value="ECO:0007669"/>
    <property type="project" value="InterPro"/>
</dbReference>
<dbReference type="InterPro" id="IPR042081">
    <property type="entry name" value="RNA_2'-PTrans_C"/>
</dbReference>
<dbReference type="EMBL" id="CP000816">
    <property type="protein sequence ID" value="ABU81667.1"/>
    <property type="molecule type" value="Genomic_DNA"/>
</dbReference>
<dbReference type="InterPro" id="IPR002745">
    <property type="entry name" value="Ptrans_KptA/Tpt1"/>
</dbReference>
<keyword evidence="7" id="KW-1185">Reference proteome</keyword>